<gene>
    <name evidence="3" type="ORF">SAMN04489742_2524</name>
</gene>
<dbReference type="KEGG" id="acry:AC20117_04805"/>
<dbReference type="OrthoDB" id="9809270at2"/>
<evidence type="ECO:0000313" key="3">
    <source>
        <dbReference type="EMBL" id="SDQ77816.1"/>
    </source>
</evidence>
<protein>
    <submittedName>
        <fullName evidence="3">YHS domain-containing protein</fullName>
    </submittedName>
</protein>
<keyword evidence="4" id="KW-1185">Reference proteome</keyword>
<proteinExistence type="predicted"/>
<dbReference type="RefSeq" id="WP_074700750.1">
    <property type="nucleotide sequence ID" value="NZ_CP018863.1"/>
</dbReference>
<dbReference type="GO" id="GO:0016491">
    <property type="term" value="F:oxidoreductase activity"/>
    <property type="evidence" value="ECO:0007669"/>
    <property type="project" value="InterPro"/>
</dbReference>
<organism evidence="3 4">
    <name type="scientific">Crystallibacter crystallopoietes</name>
    <dbReference type="NCBI Taxonomy" id="37928"/>
    <lineage>
        <taxon>Bacteria</taxon>
        <taxon>Bacillati</taxon>
        <taxon>Actinomycetota</taxon>
        <taxon>Actinomycetes</taxon>
        <taxon>Micrococcales</taxon>
        <taxon>Micrococcaceae</taxon>
        <taxon>Crystallibacter</taxon>
    </lineage>
</organism>
<sequence>MGSCCSSNATNTTAEDLTLTTRPEQADSLARCPVMAGTPVDKADAEAKGLFRDYDGQRYWFCCAGCGPKFDADPATYANAG</sequence>
<feature type="region of interest" description="Disordered" evidence="1">
    <location>
        <begin position="1"/>
        <end position="20"/>
    </location>
</feature>
<evidence type="ECO:0000259" key="2">
    <source>
        <dbReference type="Pfam" id="PF04945"/>
    </source>
</evidence>
<dbReference type="InterPro" id="IPR012348">
    <property type="entry name" value="RNR-like"/>
</dbReference>
<accession>A0A1H1DPL9</accession>
<dbReference type="Pfam" id="PF04945">
    <property type="entry name" value="YHS"/>
    <property type="match status" value="1"/>
</dbReference>
<evidence type="ECO:0000256" key="1">
    <source>
        <dbReference type="SAM" id="MobiDB-lite"/>
    </source>
</evidence>
<feature type="compositionally biased region" description="Low complexity" evidence="1">
    <location>
        <begin position="8"/>
        <end position="20"/>
    </location>
</feature>
<reference evidence="3 4" key="1">
    <citation type="submission" date="2016-10" db="EMBL/GenBank/DDBJ databases">
        <authorList>
            <person name="de Groot N.N."/>
        </authorList>
    </citation>
    <scope>NUCLEOTIDE SEQUENCE [LARGE SCALE GENOMIC DNA]</scope>
    <source>
        <strain evidence="3 4">DSM 20117</strain>
    </source>
</reference>
<dbReference type="STRING" id="37928.SAMN04489742_2524"/>
<evidence type="ECO:0000313" key="4">
    <source>
        <dbReference type="Proteomes" id="UP000181917"/>
    </source>
</evidence>
<dbReference type="Gene3D" id="1.10.620.20">
    <property type="entry name" value="Ribonucleotide Reductase, subunit A"/>
    <property type="match status" value="1"/>
</dbReference>
<dbReference type="EMBL" id="FNKH01000002">
    <property type="protein sequence ID" value="SDQ77816.1"/>
    <property type="molecule type" value="Genomic_DNA"/>
</dbReference>
<dbReference type="InterPro" id="IPR007029">
    <property type="entry name" value="YHS_dom"/>
</dbReference>
<dbReference type="InterPro" id="IPR009078">
    <property type="entry name" value="Ferritin-like_SF"/>
</dbReference>
<dbReference type="Proteomes" id="UP000181917">
    <property type="component" value="Unassembled WGS sequence"/>
</dbReference>
<feature type="domain" description="YHS" evidence="2">
    <location>
        <begin position="39"/>
        <end position="80"/>
    </location>
</feature>
<dbReference type="AlphaFoldDB" id="A0A1H1DPL9"/>
<dbReference type="SUPFAM" id="SSF47240">
    <property type="entry name" value="Ferritin-like"/>
    <property type="match status" value="1"/>
</dbReference>
<name>A0A1H1DPL9_9MICC</name>